<evidence type="ECO:0000259" key="7">
    <source>
        <dbReference type="Pfam" id="PF01782"/>
    </source>
</evidence>
<dbReference type="InterPro" id="IPR056792">
    <property type="entry name" value="PRC_RimM"/>
</dbReference>
<comment type="subunit">
    <text evidence="5">Binds ribosomal protein uS19.</text>
</comment>
<feature type="compositionally biased region" description="Acidic residues" evidence="6">
    <location>
        <begin position="168"/>
        <end position="187"/>
    </location>
</feature>
<comment type="function">
    <text evidence="5">An accessory protein needed during the final step in the assembly of 30S ribosomal subunit, possibly for assembly of the head region. Essential for efficient processing of 16S rRNA. May be needed both before and after RbfA during the maturation of 16S rRNA. It has affinity for free ribosomal 30S subunits but not for 70S ribosomes.</text>
</comment>
<reference evidence="9 10" key="1">
    <citation type="submission" date="2018-12" db="EMBL/GenBank/DDBJ databases">
        <title>Complete genome sequence of Flaviflexus salsibiostraticola KCTC 33148.</title>
        <authorList>
            <person name="Bae J.-W."/>
        </authorList>
    </citation>
    <scope>NUCLEOTIDE SEQUENCE [LARGE SCALE GENOMIC DNA]</scope>
    <source>
        <strain evidence="9 10">KCTC 33148</strain>
    </source>
</reference>
<dbReference type="Pfam" id="PF24986">
    <property type="entry name" value="PRC_RimM"/>
    <property type="match status" value="1"/>
</dbReference>
<dbReference type="InterPro" id="IPR036976">
    <property type="entry name" value="RimM_N_sf"/>
</dbReference>
<dbReference type="OrthoDB" id="5381335at2"/>
<feature type="domain" description="Ribosome maturation factor RimM PRC barrel" evidence="8">
    <location>
        <begin position="98"/>
        <end position="165"/>
    </location>
</feature>
<dbReference type="AlphaFoldDB" id="A0A3Q8WTE7"/>
<dbReference type="PANTHER" id="PTHR33692">
    <property type="entry name" value="RIBOSOME MATURATION FACTOR RIMM"/>
    <property type="match status" value="1"/>
</dbReference>
<dbReference type="GO" id="GO:0005737">
    <property type="term" value="C:cytoplasm"/>
    <property type="evidence" value="ECO:0007669"/>
    <property type="project" value="UniProtKB-SubCell"/>
</dbReference>
<dbReference type="InterPro" id="IPR002676">
    <property type="entry name" value="RimM_N"/>
</dbReference>
<dbReference type="InterPro" id="IPR011961">
    <property type="entry name" value="RimM"/>
</dbReference>
<dbReference type="GO" id="GO:0005840">
    <property type="term" value="C:ribosome"/>
    <property type="evidence" value="ECO:0007669"/>
    <property type="project" value="InterPro"/>
</dbReference>
<dbReference type="RefSeq" id="WP_126039839.1">
    <property type="nucleotide sequence ID" value="NZ_CP034438.1"/>
</dbReference>
<dbReference type="InterPro" id="IPR011033">
    <property type="entry name" value="PRC_barrel-like_sf"/>
</dbReference>
<dbReference type="PANTHER" id="PTHR33692:SF1">
    <property type="entry name" value="RIBOSOME MATURATION FACTOR RIMM"/>
    <property type="match status" value="1"/>
</dbReference>
<evidence type="ECO:0000259" key="8">
    <source>
        <dbReference type="Pfam" id="PF24986"/>
    </source>
</evidence>
<evidence type="ECO:0000256" key="3">
    <source>
        <dbReference type="ARBA" id="ARBA00022552"/>
    </source>
</evidence>
<dbReference type="InterPro" id="IPR009000">
    <property type="entry name" value="Transl_B-barrel_sf"/>
</dbReference>
<dbReference type="EMBL" id="CP034438">
    <property type="protein sequence ID" value="AZN29719.1"/>
    <property type="molecule type" value="Genomic_DNA"/>
</dbReference>
<dbReference type="Gene3D" id="2.40.30.60">
    <property type="entry name" value="RimM"/>
    <property type="match status" value="1"/>
</dbReference>
<comment type="subcellular location">
    <subcellularLocation>
        <location evidence="5">Cytoplasm</location>
    </subcellularLocation>
</comment>
<gene>
    <name evidence="5 9" type="primary">rimM</name>
    <name evidence="9" type="ORF">EJO69_04905</name>
</gene>
<keyword evidence="2 5" id="KW-0690">Ribosome biogenesis</keyword>
<dbReference type="NCBIfam" id="TIGR02273">
    <property type="entry name" value="16S_RimM"/>
    <property type="match status" value="1"/>
</dbReference>
<comment type="domain">
    <text evidence="5">The PRC barrel domain binds ribosomal protein uS19.</text>
</comment>
<dbReference type="SUPFAM" id="SSF50346">
    <property type="entry name" value="PRC-barrel domain"/>
    <property type="match status" value="1"/>
</dbReference>
<evidence type="ECO:0000256" key="2">
    <source>
        <dbReference type="ARBA" id="ARBA00022517"/>
    </source>
</evidence>
<keyword evidence="3 5" id="KW-0698">rRNA processing</keyword>
<dbReference type="HAMAP" id="MF_00014">
    <property type="entry name" value="Ribosome_mat_RimM"/>
    <property type="match status" value="1"/>
</dbReference>
<evidence type="ECO:0000313" key="10">
    <source>
        <dbReference type="Proteomes" id="UP000270021"/>
    </source>
</evidence>
<dbReference type="Gene3D" id="2.30.30.240">
    <property type="entry name" value="PRC-barrel domain"/>
    <property type="match status" value="1"/>
</dbReference>
<proteinExistence type="inferred from homology"/>
<evidence type="ECO:0000313" key="9">
    <source>
        <dbReference type="EMBL" id="AZN29719.1"/>
    </source>
</evidence>
<dbReference type="GO" id="GO:0043022">
    <property type="term" value="F:ribosome binding"/>
    <property type="evidence" value="ECO:0007669"/>
    <property type="project" value="InterPro"/>
</dbReference>
<organism evidence="9 10">
    <name type="scientific">Flaviflexus salsibiostraticola</name>
    <dbReference type="NCBI Taxonomy" id="1282737"/>
    <lineage>
        <taxon>Bacteria</taxon>
        <taxon>Bacillati</taxon>
        <taxon>Actinomycetota</taxon>
        <taxon>Actinomycetes</taxon>
        <taxon>Actinomycetales</taxon>
        <taxon>Actinomycetaceae</taxon>
        <taxon>Flaviflexus</taxon>
    </lineage>
</organism>
<dbReference type="Proteomes" id="UP000270021">
    <property type="component" value="Chromosome"/>
</dbReference>
<comment type="similarity">
    <text evidence="5">Belongs to the RimM family.</text>
</comment>
<dbReference type="GO" id="GO:0042274">
    <property type="term" value="P:ribosomal small subunit biogenesis"/>
    <property type="evidence" value="ECO:0007669"/>
    <property type="project" value="UniProtKB-UniRule"/>
</dbReference>
<evidence type="ECO:0000256" key="6">
    <source>
        <dbReference type="SAM" id="MobiDB-lite"/>
    </source>
</evidence>
<keyword evidence="10" id="KW-1185">Reference proteome</keyword>
<dbReference type="SUPFAM" id="SSF50447">
    <property type="entry name" value="Translation proteins"/>
    <property type="match status" value="1"/>
</dbReference>
<dbReference type="Pfam" id="PF01782">
    <property type="entry name" value="RimM"/>
    <property type="match status" value="1"/>
</dbReference>
<feature type="region of interest" description="Disordered" evidence="6">
    <location>
        <begin position="168"/>
        <end position="193"/>
    </location>
</feature>
<accession>A0A3Q8WTE7</accession>
<name>A0A3Q8WTE7_9ACTO</name>
<keyword evidence="1 5" id="KW-0963">Cytoplasm</keyword>
<evidence type="ECO:0000256" key="5">
    <source>
        <dbReference type="HAMAP-Rule" id="MF_00014"/>
    </source>
</evidence>
<sequence length="193" mass="21050">MQLRVAVVGQPHGLRGEVRLDVRTDSPEQRLAVGSVLETDPAEAGPLTITKARVYKDSWFVAFDGVTDRTAVERLRGVALVIETDEEEDRESDSWYEHELVGLEALDPDGYTLGTVTGLEPMPAQDLLVVEEPDGRVTRVPFVKEIVVEVDIDDSCVVIDAPPGLFSEDEIVVADGSDDSDDSDEPDESGRDA</sequence>
<evidence type="ECO:0000256" key="1">
    <source>
        <dbReference type="ARBA" id="ARBA00022490"/>
    </source>
</evidence>
<protein>
    <recommendedName>
        <fullName evidence="5">Ribosome maturation factor RimM</fullName>
    </recommendedName>
</protein>
<dbReference type="GO" id="GO:0006364">
    <property type="term" value="P:rRNA processing"/>
    <property type="evidence" value="ECO:0007669"/>
    <property type="project" value="UniProtKB-UniRule"/>
</dbReference>
<feature type="domain" description="RimM N-terminal" evidence="7">
    <location>
        <begin position="5"/>
        <end position="85"/>
    </location>
</feature>
<keyword evidence="4 5" id="KW-0143">Chaperone</keyword>
<evidence type="ECO:0000256" key="4">
    <source>
        <dbReference type="ARBA" id="ARBA00023186"/>
    </source>
</evidence>
<dbReference type="KEGG" id="fsl:EJO69_04905"/>